<dbReference type="SUPFAM" id="SSF47384">
    <property type="entry name" value="Homodimeric domain of signal transducing histidine kinase"/>
    <property type="match status" value="1"/>
</dbReference>
<keyword evidence="7" id="KW-0067">ATP-binding</keyword>
<dbReference type="EMBL" id="JBHSCR010000036">
    <property type="protein sequence ID" value="MFC4349849.1"/>
    <property type="molecule type" value="Genomic_DNA"/>
</dbReference>
<dbReference type="PANTHER" id="PTHR43047">
    <property type="entry name" value="TWO-COMPONENT HISTIDINE PROTEIN KINASE"/>
    <property type="match status" value="1"/>
</dbReference>
<evidence type="ECO:0000313" key="7">
    <source>
        <dbReference type="EMBL" id="MFC4349849.1"/>
    </source>
</evidence>
<dbReference type="PRINTS" id="PR00344">
    <property type="entry name" value="BCTRLSENSOR"/>
</dbReference>
<dbReference type="GO" id="GO:0005524">
    <property type="term" value="F:ATP binding"/>
    <property type="evidence" value="ECO:0007669"/>
    <property type="project" value="UniProtKB-KW"/>
</dbReference>
<feature type="domain" description="Histidine kinase" evidence="6">
    <location>
        <begin position="159"/>
        <end position="380"/>
    </location>
</feature>
<dbReference type="InterPro" id="IPR004358">
    <property type="entry name" value="Sig_transdc_His_kin-like_C"/>
</dbReference>
<dbReference type="Pfam" id="PF02518">
    <property type="entry name" value="HATPase_c"/>
    <property type="match status" value="1"/>
</dbReference>
<dbReference type="SMART" id="SM00388">
    <property type="entry name" value="HisKA"/>
    <property type="match status" value="1"/>
</dbReference>
<keyword evidence="4" id="KW-0808">Transferase</keyword>
<dbReference type="SUPFAM" id="SSF54631">
    <property type="entry name" value="CBS-domain pair"/>
    <property type="match status" value="1"/>
</dbReference>
<sequence length="392" mass="43475">MHDITLISAPVHPETPDAHCGAVFERFQADPNLVAIPVLSRGVPIGLLKRTEFLVRLADRFGRPLYEKRPVSELMDRNPLVVDHEVSIDSLYAMLIDDQRHALQEGFIVTAGGLYKGICTSHTLLQLHMKRAERRMKALDEARIEAEAATRSRSQFLANMSHELRTPLNAVIGFADFILAEQARGRSLENVWSYISDIRESGAHLLGVINSILDFTKVEANAFTLREDYEAPQEIIHRVVRMMTAAARNKKITLRADAEDLGVELFADLQVTKQMLINLVSNAIKFSPDGAEVTISQRLMDDGGIEIVVLDNGPGMNEEQLELVLQPFVQGDAGLSRRHEGTGLGLPLVKAFAEAHDGRLILESQPGVGTRAVIRFPAGRSVSREGRDYAYI</sequence>
<evidence type="ECO:0000256" key="4">
    <source>
        <dbReference type="ARBA" id="ARBA00022679"/>
    </source>
</evidence>
<dbReference type="InterPro" id="IPR003661">
    <property type="entry name" value="HisK_dim/P_dom"/>
</dbReference>
<protein>
    <recommendedName>
        <fullName evidence="2">histidine kinase</fullName>
        <ecNumber evidence="2">2.7.13.3</ecNumber>
    </recommendedName>
</protein>
<reference evidence="8" key="1">
    <citation type="journal article" date="2019" name="Int. J. Syst. Evol. Microbiol.">
        <title>The Global Catalogue of Microorganisms (GCM) 10K type strain sequencing project: providing services to taxonomists for standard genome sequencing and annotation.</title>
        <authorList>
            <consortium name="The Broad Institute Genomics Platform"/>
            <consortium name="The Broad Institute Genome Sequencing Center for Infectious Disease"/>
            <person name="Wu L."/>
            <person name="Ma J."/>
        </authorList>
    </citation>
    <scope>NUCLEOTIDE SEQUENCE [LARGE SCALE GENOMIC DNA]</scope>
    <source>
        <strain evidence="8">CGMCC 1.15304</strain>
    </source>
</reference>
<dbReference type="CDD" id="cd00082">
    <property type="entry name" value="HisKA"/>
    <property type="match status" value="1"/>
</dbReference>
<accession>A0ABV8UH96</accession>
<dbReference type="PANTHER" id="PTHR43047:SF72">
    <property type="entry name" value="OSMOSENSING HISTIDINE PROTEIN KINASE SLN1"/>
    <property type="match status" value="1"/>
</dbReference>
<keyword evidence="7" id="KW-0547">Nucleotide-binding</keyword>
<dbReference type="Gene3D" id="1.10.287.130">
    <property type="match status" value="1"/>
</dbReference>
<comment type="catalytic activity">
    <reaction evidence="1">
        <text>ATP + protein L-histidine = ADP + protein N-phospho-L-histidine.</text>
        <dbReference type="EC" id="2.7.13.3"/>
    </reaction>
</comment>
<keyword evidence="3" id="KW-0597">Phosphoprotein</keyword>
<evidence type="ECO:0000256" key="1">
    <source>
        <dbReference type="ARBA" id="ARBA00000085"/>
    </source>
</evidence>
<dbReference type="SUPFAM" id="SSF55874">
    <property type="entry name" value="ATPase domain of HSP90 chaperone/DNA topoisomerase II/histidine kinase"/>
    <property type="match status" value="1"/>
</dbReference>
<gene>
    <name evidence="7" type="ORF">ACFO5Q_18515</name>
</gene>
<dbReference type="InterPro" id="IPR036097">
    <property type="entry name" value="HisK_dim/P_sf"/>
</dbReference>
<dbReference type="PROSITE" id="PS50109">
    <property type="entry name" value="HIS_KIN"/>
    <property type="match status" value="1"/>
</dbReference>
<dbReference type="InterPro" id="IPR005467">
    <property type="entry name" value="His_kinase_dom"/>
</dbReference>
<evidence type="ECO:0000256" key="5">
    <source>
        <dbReference type="ARBA" id="ARBA00022777"/>
    </source>
</evidence>
<dbReference type="InterPro" id="IPR003594">
    <property type="entry name" value="HATPase_dom"/>
</dbReference>
<dbReference type="Gene3D" id="3.30.565.10">
    <property type="entry name" value="Histidine kinase-like ATPase, C-terminal domain"/>
    <property type="match status" value="1"/>
</dbReference>
<dbReference type="SMART" id="SM00387">
    <property type="entry name" value="HATPase_c"/>
    <property type="match status" value="1"/>
</dbReference>
<keyword evidence="5" id="KW-0418">Kinase</keyword>
<dbReference type="EC" id="2.7.13.3" evidence="2"/>
<evidence type="ECO:0000259" key="6">
    <source>
        <dbReference type="PROSITE" id="PS50109"/>
    </source>
</evidence>
<evidence type="ECO:0000313" key="8">
    <source>
        <dbReference type="Proteomes" id="UP001595776"/>
    </source>
</evidence>
<evidence type="ECO:0000256" key="2">
    <source>
        <dbReference type="ARBA" id="ARBA00012438"/>
    </source>
</evidence>
<keyword evidence="8" id="KW-1185">Reference proteome</keyword>
<proteinExistence type="predicted"/>
<organism evidence="7 8">
    <name type="scientific">Kordiimonas lipolytica</name>
    <dbReference type="NCBI Taxonomy" id="1662421"/>
    <lineage>
        <taxon>Bacteria</taxon>
        <taxon>Pseudomonadati</taxon>
        <taxon>Pseudomonadota</taxon>
        <taxon>Alphaproteobacteria</taxon>
        <taxon>Kordiimonadales</taxon>
        <taxon>Kordiimonadaceae</taxon>
        <taxon>Kordiimonas</taxon>
    </lineage>
</organism>
<name>A0ABV8UH96_9PROT</name>
<dbReference type="RefSeq" id="WP_068144451.1">
    <property type="nucleotide sequence ID" value="NZ_JBHSCR010000036.1"/>
</dbReference>
<dbReference type="Pfam" id="PF00512">
    <property type="entry name" value="HisKA"/>
    <property type="match status" value="1"/>
</dbReference>
<evidence type="ECO:0000256" key="3">
    <source>
        <dbReference type="ARBA" id="ARBA00022553"/>
    </source>
</evidence>
<dbReference type="InterPro" id="IPR046342">
    <property type="entry name" value="CBS_dom_sf"/>
</dbReference>
<comment type="caution">
    <text evidence="7">The sequence shown here is derived from an EMBL/GenBank/DDBJ whole genome shotgun (WGS) entry which is preliminary data.</text>
</comment>
<dbReference type="InterPro" id="IPR036890">
    <property type="entry name" value="HATPase_C_sf"/>
</dbReference>
<dbReference type="Proteomes" id="UP001595776">
    <property type="component" value="Unassembled WGS sequence"/>
</dbReference>